<comment type="caution">
    <text evidence="2">The sequence shown here is derived from an EMBL/GenBank/DDBJ whole genome shotgun (WGS) entry which is preliminary data.</text>
</comment>
<evidence type="ECO:0000256" key="1">
    <source>
        <dbReference type="SAM" id="MobiDB-lite"/>
    </source>
</evidence>
<dbReference type="GO" id="GO:0016853">
    <property type="term" value="F:isomerase activity"/>
    <property type="evidence" value="ECO:0007669"/>
    <property type="project" value="UniProtKB-KW"/>
</dbReference>
<feature type="region of interest" description="Disordered" evidence="1">
    <location>
        <begin position="124"/>
        <end position="162"/>
    </location>
</feature>
<name>A0A7J7D9Z2_TRIWF</name>
<accession>A0A7J7D9Z2</accession>
<feature type="compositionally biased region" description="Basic and acidic residues" evidence="1">
    <location>
        <begin position="124"/>
        <end position="145"/>
    </location>
</feature>
<gene>
    <name evidence="2" type="ORF">HS088_TW09G01237</name>
</gene>
<protein>
    <submittedName>
        <fullName evidence="2">Peptidyl-prolyl cis-trans isomerase CYP57</fullName>
    </submittedName>
</protein>
<evidence type="ECO:0000313" key="3">
    <source>
        <dbReference type="Proteomes" id="UP000593562"/>
    </source>
</evidence>
<dbReference type="InParanoid" id="A0A7J7D9Z2"/>
<feature type="compositionally biased region" description="Basic and acidic residues" evidence="1">
    <location>
        <begin position="152"/>
        <end position="162"/>
    </location>
</feature>
<keyword evidence="2" id="KW-0413">Isomerase</keyword>
<keyword evidence="3" id="KW-1185">Reference proteome</keyword>
<dbReference type="Proteomes" id="UP000593562">
    <property type="component" value="Unassembled WGS sequence"/>
</dbReference>
<proteinExistence type="predicted"/>
<sequence>MSSVYVLEPPTKGLVILNTMYTIFDRFIKGFIVQSGDPTCTAAPAKVLLYPFEDVVPRGPPKPIFQSTTDTENKDPKKKAVKKLNLLSFGGETEKEEKELATVNDAPLLNEEIPIAEVDHMSRNVDHPNDYVVHDPLVEKGKENTQAKQKRREREWAGKSLT</sequence>
<organism evidence="2 3">
    <name type="scientific">Tripterygium wilfordii</name>
    <name type="common">Thunder God vine</name>
    <dbReference type="NCBI Taxonomy" id="458696"/>
    <lineage>
        <taxon>Eukaryota</taxon>
        <taxon>Viridiplantae</taxon>
        <taxon>Streptophyta</taxon>
        <taxon>Embryophyta</taxon>
        <taxon>Tracheophyta</taxon>
        <taxon>Spermatophyta</taxon>
        <taxon>Magnoliopsida</taxon>
        <taxon>eudicotyledons</taxon>
        <taxon>Gunneridae</taxon>
        <taxon>Pentapetalae</taxon>
        <taxon>rosids</taxon>
        <taxon>fabids</taxon>
        <taxon>Celastrales</taxon>
        <taxon>Celastraceae</taxon>
        <taxon>Tripterygium</taxon>
    </lineage>
</organism>
<evidence type="ECO:0000313" key="2">
    <source>
        <dbReference type="EMBL" id="KAF5743172.1"/>
    </source>
</evidence>
<dbReference type="EMBL" id="JAAARO010000009">
    <property type="protein sequence ID" value="KAF5743172.1"/>
    <property type="molecule type" value="Genomic_DNA"/>
</dbReference>
<dbReference type="AlphaFoldDB" id="A0A7J7D9Z2"/>
<reference evidence="2 3" key="1">
    <citation type="journal article" date="2020" name="Nat. Commun.">
        <title>Genome of Tripterygium wilfordii and identification of cytochrome P450 involved in triptolide biosynthesis.</title>
        <authorList>
            <person name="Tu L."/>
            <person name="Su P."/>
            <person name="Zhang Z."/>
            <person name="Gao L."/>
            <person name="Wang J."/>
            <person name="Hu T."/>
            <person name="Zhou J."/>
            <person name="Zhang Y."/>
            <person name="Zhao Y."/>
            <person name="Liu Y."/>
            <person name="Song Y."/>
            <person name="Tong Y."/>
            <person name="Lu Y."/>
            <person name="Yang J."/>
            <person name="Xu C."/>
            <person name="Jia M."/>
            <person name="Peters R.J."/>
            <person name="Huang L."/>
            <person name="Gao W."/>
        </authorList>
    </citation>
    <scope>NUCLEOTIDE SEQUENCE [LARGE SCALE GENOMIC DNA]</scope>
    <source>
        <strain evidence="3">cv. XIE 37</strain>
        <tissue evidence="2">Leaf</tissue>
    </source>
</reference>